<dbReference type="AlphaFoldDB" id="A0AA38R3S1"/>
<gene>
    <name evidence="1" type="ORF">NKR23_g10954</name>
</gene>
<dbReference type="EMBL" id="JANBVO010000052">
    <property type="protein sequence ID" value="KAJ9133191.1"/>
    <property type="molecule type" value="Genomic_DNA"/>
</dbReference>
<keyword evidence="2" id="KW-1185">Reference proteome</keyword>
<evidence type="ECO:0008006" key="3">
    <source>
        <dbReference type="Google" id="ProtNLM"/>
    </source>
</evidence>
<evidence type="ECO:0000313" key="2">
    <source>
        <dbReference type="Proteomes" id="UP001174694"/>
    </source>
</evidence>
<accession>A0AA38R3S1</accession>
<proteinExistence type="predicted"/>
<protein>
    <recommendedName>
        <fullName evidence="3">F-box domain-containing protein</fullName>
    </recommendedName>
</protein>
<reference evidence="1" key="1">
    <citation type="submission" date="2022-07" db="EMBL/GenBank/DDBJ databases">
        <title>Fungi with potential for degradation of polypropylene.</title>
        <authorList>
            <person name="Gostincar C."/>
        </authorList>
    </citation>
    <scope>NUCLEOTIDE SEQUENCE</scope>
    <source>
        <strain evidence="1">EXF-13308</strain>
    </source>
</reference>
<name>A0AA38R3S1_9PEZI</name>
<comment type="caution">
    <text evidence="1">The sequence shown here is derived from an EMBL/GenBank/DDBJ whole genome shotgun (WGS) entry which is preliminary data.</text>
</comment>
<evidence type="ECO:0000313" key="1">
    <source>
        <dbReference type="EMBL" id="KAJ9133191.1"/>
    </source>
</evidence>
<organism evidence="1 2">
    <name type="scientific">Pleurostoma richardsiae</name>
    <dbReference type="NCBI Taxonomy" id="41990"/>
    <lineage>
        <taxon>Eukaryota</taxon>
        <taxon>Fungi</taxon>
        <taxon>Dikarya</taxon>
        <taxon>Ascomycota</taxon>
        <taxon>Pezizomycotina</taxon>
        <taxon>Sordariomycetes</taxon>
        <taxon>Sordariomycetidae</taxon>
        <taxon>Calosphaeriales</taxon>
        <taxon>Pleurostomataceae</taxon>
        <taxon>Pleurostoma</taxon>
    </lineage>
</organism>
<dbReference type="Proteomes" id="UP001174694">
    <property type="component" value="Unassembled WGS sequence"/>
</dbReference>
<sequence length="552" mass="63002">MNFSVQIRFKPPDTSLGRSDHVGRGLRCDIERLPGELHNWICSMCGPHELKKLRLTCKVLEEAASMYLFRRVAISRLRRHLSVLQLISGAERLARHVREIVWYDLDRDQETSSWLPAVDEDGVPAASQACRERLSWLPCQPNAHGITYQAREYEAYDSLIRDIMNRELCPPLAKIGGICSVALEPMPVDQVVTPLGEGGREDGYYPYTVQTILSRTRPGDNDYINGRLFVILWEVLTQKAKKAIINLACVDNASATIPWRLWDVKKGRMLDSEGLTSISLTLRDPLCHTLGVGDSEAEADESEASDSDIPWRDKHEAIVARLGSMISKSPRLERLSVALLGDDGGDWNDSTWSWEAQAAHVLKAGDPKQDRLLDLRVRERRNRDVLCGDDPEPDGEAYRMLFKPTWQDLCYLHLRRLPISDASLVSFIERHASSLRRIILEDYRIPFHVIEAMRNIPELVLARLEISCDVAGSSVMVAPHLLLGHINKKDDKTEYDFCFNFRRIENHKIWDDTSIWELEEDILDEFEAARYEDGDVGSDVEDYDVVENYEAY</sequence>